<dbReference type="AlphaFoldDB" id="A0AAP9U726"/>
<organism evidence="1 2">
    <name type="scientific">Klebsiella aerogenes</name>
    <name type="common">Enterobacter aerogenes</name>
    <dbReference type="NCBI Taxonomy" id="548"/>
    <lineage>
        <taxon>Bacteria</taxon>
        <taxon>Pseudomonadati</taxon>
        <taxon>Pseudomonadota</taxon>
        <taxon>Gammaproteobacteria</taxon>
        <taxon>Enterobacterales</taxon>
        <taxon>Enterobacteriaceae</taxon>
        <taxon>Klebsiella/Raoultella group</taxon>
        <taxon>Klebsiella</taxon>
    </lineage>
</organism>
<dbReference type="Proteomes" id="UP000514462">
    <property type="component" value="Chromosome"/>
</dbReference>
<reference evidence="2" key="1">
    <citation type="submission" date="2020-06" db="EMBL/GenBank/DDBJ databases">
        <title>REHAB project genomes.</title>
        <authorList>
            <person name="Shaw L.P."/>
        </authorList>
    </citation>
    <scope>NUCLEOTIDE SEQUENCE [LARGE SCALE GENOMIC DNA]</scope>
    <source>
        <strain evidence="2">RHBSTW-00938</strain>
    </source>
</reference>
<dbReference type="InterPro" id="IPR049833">
    <property type="entry name" value="KPN01023-like"/>
</dbReference>
<dbReference type="RefSeq" id="WP_075052346.1">
    <property type="nucleotide sequence ID" value="NZ_CABHFP010000004.1"/>
</dbReference>
<protein>
    <submittedName>
        <fullName evidence="1">Small membrane protein</fullName>
    </submittedName>
</protein>
<name>A0AAP9U726_KLEAE</name>
<dbReference type="NCBIfam" id="NF033853">
    <property type="entry name" value="KPN_two_small"/>
    <property type="match status" value="1"/>
</dbReference>
<evidence type="ECO:0000313" key="1">
    <source>
        <dbReference type="EMBL" id="QMR42051.1"/>
    </source>
</evidence>
<evidence type="ECO:0000313" key="2">
    <source>
        <dbReference type="Proteomes" id="UP000514462"/>
    </source>
</evidence>
<sequence>MSGIIALLMALVLLVVAVYSLISYIRERRHSGLPSKKDKR</sequence>
<proteinExistence type="predicted"/>
<dbReference type="EMBL" id="CP055904">
    <property type="protein sequence ID" value="QMR42051.1"/>
    <property type="molecule type" value="Genomic_DNA"/>
</dbReference>
<gene>
    <name evidence="1" type="ORF">HV331_22265</name>
</gene>
<accession>A0AAP9U726</accession>